<evidence type="ECO:0000256" key="2">
    <source>
        <dbReference type="SAM" id="Phobius"/>
    </source>
</evidence>
<protein>
    <submittedName>
        <fullName evidence="3">Uncharacterized protein</fullName>
    </submittedName>
</protein>
<evidence type="ECO:0000313" key="4">
    <source>
        <dbReference type="Proteomes" id="UP000295217"/>
    </source>
</evidence>
<comment type="caution">
    <text evidence="3">The sequence shown here is derived from an EMBL/GenBank/DDBJ whole genome shotgun (WGS) entry which is preliminary data.</text>
</comment>
<name>A0A4R5A4K0_9ACTN</name>
<keyword evidence="2" id="KW-0812">Transmembrane</keyword>
<keyword evidence="2" id="KW-0472">Membrane</keyword>
<dbReference type="AlphaFoldDB" id="A0A4R5A4K0"/>
<accession>A0A4R5A4K0</accession>
<keyword evidence="4" id="KW-1185">Reference proteome</keyword>
<evidence type="ECO:0000256" key="1">
    <source>
        <dbReference type="SAM" id="MobiDB-lite"/>
    </source>
</evidence>
<gene>
    <name evidence="3" type="ORF">E1262_21055</name>
</gene>
<evidence type="ECO:0000313" key="3">
    <source>
        <dbReference type="EMBL" id="TDD66821.1"/>
    </source>
</evidence>
<dbReference type="Proteomes" id="UP000295217">
    <property type="component" value="Unassembled WGS sequence"/>
</dbReference>
<dbReference type="OrthoDB" id="5189119at2"/>
<feature type="transmembrane region" description="Helical" evidence="2">
    <location>
        <begin position="39"/>
        <end position="60"/>
    </location>
</feature>
<feature type="region of interest" description="Disordered" evidence="1">
    <location>
        <begin position="62"/>
        <end position="101"/>
    </location>
</feature>
<sequence length="382" mass="39748">MTAFDDELARALRDVPVGGYAPIEELQDRARQLHTRRRLAGAGLAVAAAVLVAVSSALALTGGDGDTVTPAPPVGTAPSSTPEPTTAPPAGPDCPGTWSERFDATQPRSMATPVAGPGDLPDEVRLLWAADAAPDPDQAYAMDNSSVLGQVGAAFERCPQPQPDRSVVVVQLDGDVVQRSAVISEAGSWLRVDPATARTLDADGVPVLVENPDASADDGVRAEWEAGGLAWEVQSEDLSDAELIELVRTMRLDGDSIDLSAWSVATGAERFVTGAGVDVEPGRADLTVVADGLQLTVTDEDRDPWRTATPGSREVAVAGGTGVLREVADGVAMLTWQPTPRTTATLTGDLDGEELLAIARTVAPVPADDQRLTEVWSAGAEQ</sequence>
<dbReference type="RefSeq" id="WP_132105222.1">
    <property type="nucleotide sequence ID" value="NZ_SMLB01000035.1"/>
</dbReference>
<organism evidence="3 4">
    <name type="scientific">Jiangella aurantiaca</name>
    <dbReference type="NCBI Taxonomy" id="2530373"/>
    <lineage>
        <taxon>Bacteria</taxon>
        <taxon>Bacillati</taxon>
        <taxon>Actinomycetota</taxon>
        <taxon>Actinomycetes</taxon>
        <taxon>Jiangellales</taxon>
        <taxon>Jiangellaceae</taxon>
        <taxon>Jiangella</taxon>
    </lineage>
</organism>
<reference evidence="3 4" key="1">
    <citation type="submission" date="2019-02" db="EMBL/GenBank/DDBJ databases">
        <title>Draft genome sequences of novel Actinobacteria.</title>
        <authorList>
            <person name="Sahin N."/>
            <person name="Ay H."/>
            <person name="Saygin H."/>
        </authorList>
    </citation>
    <scope>NUCLEOTIDE SEQUENCE [LARGE SCALE GENOMIC DNA]</scope>
    <source>
        <strain evidence="3 4">8K307</strain>
    </source>
</reference>
<keyword evidence="2" id="KW-1133">Transmembrane helix</keyword>
<proteinExistence type="predicted"/>
<dbReference type="EMBL" id="SMLB01000035">
    <property type="protein sequence ID" value="TDD66821.1"/>
    <property type="molecule type" value="Genomic_DNA"/>
</dbReference>